<keyword evidence="2" id="KW-1185">Reference proteome</keyword>
<dbReference type="Proteomes" id="UP000304203">
    <property type="component" value="Segment"/>
</dbReference>
<accession>A0A4P8N7I4</accession>
<sequence length="58" mass="6641">MYKQTINPRVVGDFLANLATGDKNSAKVLWTGRVRDRVWSCGMDDFLVSEIDEYLECL</sequence>
<evidence type="ECO:0000313" key="1">
    <source>
        <dbReference type="EMBL" id="QCQ61928.1"/>
    </source>
</evidence>
<protein>
    <submittedName>
        <fullName evidence="1">Uncharacterized protein</fullName>
    </submittedName>
</protein>
<name>A0A4P8N7I4_9CAUD</name>
<proteinExistence type="predicted"/>
<gene>
    <name evidence="1" type="ORF">Barba19A_gp088</name>
</gene>
<reference evidence="1 2" key="1">
    <citation type="submission" date="2019-03" db="EMBL/GenBank/DDBJ databases">
        <title>Genomic and seasonal variations among aquatic phages infecting the Baltic Sea Gammaproteobacteria Rheinheimera sp. bal341.</title>
        <authorList>
            <person name="Nilsson E."/>
            <person name="Li K."/>
            <person name="Fridlund J."/>
            <person name="Sulcius S."/>
            <person name="Bunse C."/>
            <person name="Karlsson C.M.G."/>
            <person name="Lindh M."/>
            <person name="Lundin D."/>
            <person name="Pinhassi J."/>
            <person name="Holmfeldt K."/>
        </authorList>
    </citation>
    <scope>NUCLEOTIDE SEQUENCE [LARGE SCALE GENOMIC DNA]</scope>
</reference>
<organism evidence="1 2">
    <name type="scientific">Rheinheimera phage vB_RspM_Barba19A</name>
    <dbReference type="NCBI Taxonomy" id="2565658"/>
    <lineage>
        <taxon>Viruses</taxon>
        <taxon>Duplodnaviria</taxon>
        <taxon>Heunggongvirae</taxon>
        <taxon>Uroviricota</taxon>
        <taxon>Caudoviricetes</taxon>
        <taxon>Barbavirus</taxon>
        <taxon>Barbavirus barba19A</taxon>
    </lineage>
</organism>
<evidence type="ECO:0000313" key="2">
    <source>
        <dbReference type="Proteomes" id="UP000304203"/>
    </source>
</evidence>
<dbReference type="EMBL" id="MK719730">
    <property type="protein sequence ID" value="QCQ61928.1"/>
    <property type="molecule type" value="Genomic_DNA"/>
</dbReference>